<evidence type="ECO:0000256" key="4">
    <source>
        <dbReference type="ARBA" id="ARBA00022827"/>
    </source>
</evidence>
<dbReference type="InterPro" id="IPR036873">
    <property type="entry name" value="Rhodanese-like_dom_sf"/>
</dbReference>
<dbReference type="PROSITE" id="PS50206">
    <property type="entry name" value="RHODANESE_3"/>
    <property type="match status" value="1"/>
</dbReference>
<proteinExistence type="inferred from homology"/>
<dbReference type="SUPFAM" id="SSF51905">
    <property type="entry name" value="FAD/NAD(P)-binding domain"/>
    <property type="match status" value="1"/>
</dbReference>
<dbReference type="Gene3D" id="3.40.250.10">
    <property type="entry name" value="Rhodanese-like domain"/>
    <property type="match status" value="1"/>
</dbReference>
<dbReference type="PRINTS" id="PR00411">
    <property type="entry name" value="PNDRDTASEI"/>
</dbReference>
<keyword evidence="9" id="KW-1185">Reference proteome</keyword>
<dbReference type="Pfam" id="PF00581">
    <property type="entry name" value="Rhodanese"/>
    <property type="match status" value="1"/>
</dbReference>
<dbReference type="SMART" id="SM00450">
    <property type="entry name" value="RHOD"/>
    <property type="match status" value="1"/>
</dbReference>
<protein>
    <submittedName>
        <fullName evidence="8">CoA-disulfide reductase</fullName>
    </submittedName>
</protein>
<evidence type="ECO:0000256" key="5">
    <source>
        <dbReference type="ARBA" id="ARBA00023002"/>
    </source>
</evidence>
<dbReference type="NCBIfam" id="NF010037">
    <property type="entry name" value="PRK13512.1"/>
    <property type="match status" value="1"/>
</dbReference>
<dbReference type="CDD" id="cd01524">
    <property type="entry name" value="RHOD_Pyr_redox"/>
    <property type="match status" value="1"/>
</dbReference>
<feature type="domain" description="Rhodanese" evidence="7">
    <location>
        <begin position="465"/>
        <end position="549"/>
    </location>
</feature>
<comment type="similarity">
    <text evidence="2">Belongs to the class-III pyridine nucleotide-disulfide oxidoreductase family.</text>
</comment>
<dbReference type="RefSeq" id="WP_209845502.1">
    <property type="nucleotide sequence ID" value="NZ_CBCRVE010000001.1"/>
</dbReference>
<dbReference type="InterPro" id="IPR050260">
    <property type="entry name" value="FAD-bd_OxRdtase"/>
</dbReference>
<evidence type="ECO:0000313" key="9">
    <source>
        <dbReference type="Proteomes" id="UP001519273"/>
    </source>
</evidence>
<dbReference type="Pfam" id="PF02852">
    <property type="entry name" value="Pyr_redox_dim"/>
    <property type="match status" value="1"/>
</dbReference>
<keyword evidence="3" id="KW-0285">Flavoprotein</keyword>
<reference evidence="8 9" key="1">
    <citation type="submission" date="2021-03" db="EMBL/GenBank/DDBJ databases">
        <title>Genomic Encyclopedia of Type Strains, Phase IV (KMG-IV): sequencing the most valuable type-strain genomes for metagenomic binning, comparative biology and taxonomic classification.</title>
        <authorList>
            <person name="Goeker M."/>
        </authorList>
    </citation>
    <scope>NUCLEOTIDE SEQUENCE [LARGE SCALE GENOMIC DNA]</scope>
    <source>
        <strain evidence="8 9">DSM 23491</strain>
    </source>
</reference>
<dbReference type="SUPFAM" id="SSF55424">
    <property type="entry name" value="FAD/NAD-linked reductases, dimerisation (C-terminal) domain"/>
    <property type="match status" value="1"/>
</dbReference>
<dbReference type="InterPro" id="IPR023753">
    <property type="entry name" value="FAD/NAD-binding_dom"/>
</dbReference>
<comment type="caution">
    <text evidence="8">The sequence shown here is derived from an EMBL/GenBank/DDBJ whole genome shotgun (WGS) entry which is preliminary data.</text>
</comment>
<comment type="cofactor">
    <cofactor evidence="1">
        <name>FAD</name>
        <dbReference type="ChEBI" id="CHEBI:57692"/>
    </cofactor>
</comment>
<keyword evidence="4" id="KW-0274">FAD</keyword>
<dbReference type="PANTHER" id="PTHR43429">
    <property type="entry name" value="PYRIDINE NUCLEOTIDE-DISULFIDE OXIDOREDUCTASE DOMAIN-CONTAINING"/>
    <property type="match status" value="1"/>
</dbReference>
<dbReference type="InterPro" id="IPR036188">
    <property type="entry name" value="FAD/NAD-bd_sf"/>
</dbReference>
<evidence type="ECO:0000259" key="7">
    <source>
        <dbReference type="PROSITE" id="PS50206"/>
    </source>
</evidence>
<evidence type="ECO:0000313" key="8">
    <source>
        <dbReference type="EMBL" id="MBP1935868.1"/>
    </source>
</evidence>
<evidence type="ECO:0000256" key="2">
    <source>
        <dbReference type="ARBA" id="ARBA00009130"/>
    </source>
</evidence>
<accession>A0ABS4H014</accession>
<evidence type="ECO:0000256" key="1">
    <source>
        <dbReference type="ARBA" id="ARBA00001974"/>
    </source>
</evidence>
<evidence type="ECO:0000256" key="3">
    <source>
        <dbReference type="ARBA" id="ARBA00022630"/>
    </source>
</evidence>
<dbReference type="PRINTS" id="PR00368">
    <property type="entry name" value="FADPNR"/>
</dbReference>
<dbReference type="Gene3D" id="3.50.50.60">
    <property type="entry name" value="FAD/NAD(P)-binding domain"/>
    <property type="match status" value="2"/>
</dbReference>
<sequence>MKRKIVIVGGVAGGAAAAARLRRLNEEDDIIMFERGEYVSFANCGLPYYIGEKIQARGKLLVQTVEGLNKRFKLDVRNFSEVISIDRANKKVRVRNVKDGTEYEESYDYLILAPGAKPIVPDIAGIREAANVFTLRNIADTDAITAFIKTTNPNRAVIIGGGAIGLEMAENLRVRGLDVTLIEASEQVMGPLDPEMAQMVHEHMVGHGVELILKDGVSAIEEEGHMVKLQSGRNVEADLIILAIGVQPESTLAKDAGLKLGVRGSIVVNKQLQTSDPNIYAVGDAIEVTDKINGQPTVVTLAWGASRQGRLVADHINGLPVHFGGLQGTAIAKVFDLTVAMTGNNEKTLRKYGMPYRTVHVHPASHASYYPNAAPIALKLLFHPENGTILGAQAVALDGADKRIDVIATAMKGGLTVYDLPDLELAYAPPFSSSKDPVNIAGYAASNIMDGLVETVQWYEIDELVKAGALLIDVRDPKEREAGYIEGSVNIPLNDLRERIDELPKDREIYVSCQVGLRGYLAARLLSGYGIKAKNVDGGYKTYYYGIASLHNCSK</sequence>
<dbReference type="Proteomes" id="UP001519273">
    <property type="component" value="Unassembled WGS sequence"/>
</dbReference>
<organism evidence="8 9">
    <name type="scientific">Paenibacillus sediminis</name>
    <dbReference type="NCBI Taxonomy" id="664909"/>
    <lineage>
        <taxon>Bacteria</taxon>
        <taxon>Bacillati</taxon>
        <taxon>Bacillota</taxon>
        <taxon>Bacilli</taxon>
        <taxon>Bacillales</taxon>
        <taxon>Paenibacillaceae</taxon>
        <taxon>Paenibacillus</taxon>
    </lineage>
</organism>
<evidence type="ECO:0000256" key="6">
    <source>
        <dbReference type="ARBA" id="ARBA00023284"/>
    </source>
</evidence>
<name>A0ABS4H014_9BACL</name>
<dbReference type="Pfam" id="PF07992">
    <property type="entry name" value="Pyr_redox_2"/>
    <property type="match status" value="1"/>
</dbReference>
<keyword evidence="5" id="KW-0560">Oxidoreductase</keyword>
<dbReference type="SUPFAM" id="SSF52821">
    <property type="entry name" value="Rhodanese/Cell cycle control phosphatase"/>
    <property type="match status" value="1"/>
</dbReference>
<dbReference type="PANTHER" id="PTHR43429:SF1">
    <property type="entry name" value="NAD(P)H SULFUR OXIDOREDUCTASE (COA-DEPENDENT)"/>
    <property type="match status" value="1"/>
</dbReference>
<dbReference type="InterPro" id="IPR001763">
    <property type="entry name" value="Rhodanese-like_dom"/>
</dbReference>
<dbReference type="EMBL" id="JAGGKP010000001">
    <property type="protein sequence ID" value="MBP1935868.1"/>
    <property type="molecule type" value="Genomic_DNA"/>
</dbReference>
<dbReference type="InterPro" id="IPR016156">
    <property type="entry name" value="FAD/NAD-linked_Rdtase_dimer_sf"/>
</dbReference>
<dbReference type="InterPro" id="IPR004099">
    <property type="entry name" value="Pyr_nucl-diS_OxRdtase_dimer"/>
</dbReference>
<keyword evidence="6" id="KW-0676">Redox-active center</keyword>
<gene>
    <name evidence="8" type="ORF">J2Z20_000729</name>
</gene>